<dbReference type="Pfam" id="PF13556">
    <property type="entry name" value="HTH_30"/>
    <property type="match status" value="1"/>
</dbReference>
<organism evidence="2">
    <name type="scientific">bioreactor metagenome</name>
    <dbReference type="NCBI Taxonomy" id="1076179"/>
    <lineage>
        <taxon>unclassified sequences</taxon>
        <taxon>metagenomes</taxon>
        <taxon>ecological metagenomes</taxon>
    </lineage>
</organism>
<comment type="caution">
    <text evidence="2">The sequence shown here is derived from an EMBL/GenBank/DDBJ whole genome shotgun (WGS) entry which is preliminary data.</text>
</comment>
<evidence type="ECO:0000259" key="1">
    <source>
        <dbReference type="Pfam" id="PF13556"/>
    </source>
</evidence>
<reference evidence="2" key="1">
    <citation type="submission" date="2019-08" db="EMBL/GenBank/DDBJ databases">
        <authorList>
            <person name="Kucharzyk K."/>
            <person name="Murdoch R.W."/>
            <person name="Higgins S."/>
            <person name="Loffler F."/>
        </authorList>
    </citation>
    <scope>NUCLEOTIDE SEQUENCE</scope>
</reference>
<sequence length="261" mass="30379">MCQQAASFISIKMWDQYETNKKALAQFWQEVKDGTITDNEEIADGLARFELSNQNNYGMVLVSKHANANEIYQYLKSNFNESIFIDEGKSIVLLCQQKEFAHFEGKLTDYIKTLPNKTLIVVNSEAITPAGLSKQYALAEQSLEVFKRRGIYGITYAESCTPFSIILRARNTPEYEYLCDKILFPLLRYDKIYQSNLMDTLSCTLMTDSLECTAKELNIHINTLRYRLKKVHEITGKDYFKRRDRYFLHMVASIQELENFK</sequence>
<dbReference type="InterPro" id="IPR042070">
    <property type="entry name" value="PucR_C-HTH_sf"/>
</dbReference>
<dbReference type="InterPro" id="IPR025736">
    <property type="entry name" value="PucR_C-HTH_dom"/>
</dbReference>
<dbReference type="EMBL" id="VSSQ01030191">
    <property type="protein sequence ID" value="MPM80618.1"/>
    <property type="molecule type" value="Genomic_DNA"/>
</dbReference>
<dbReference type="PANTHER" id="PTHR33744">
    <property type="entry name" value="CARBOHYDRATE DIACID REGULATOR"/>
    <property type="match status" value="1"/>
</dbReference>
<feature type="domain" description="PucR C-terminal helix-turn-helix" evidence="1">
    <location>
        <begin position="197"/>
        <end position="250"/>
    </location>
</feature>
<accession>A0A645CUT1</accession>
<protein>
    <recommendedName>
        <fullName evidence="1">PucR C-terminal helix-turn-helix domain-containing protein</fullName>
    </recommendedName>
</protein>
<dbReference type="InterPro" id="IPR051448">
    <property type="entry name" value="CdaR-like_regulators"/>
</dbReference>
<proteinExistence type="predicted"/>
<gene>
    <name evidence="2" type="ORF">SDC9_127668</name>
</gene>
<dbReference type="Gene3D" id="1.10.10.2840">
    <property type="entry name" value="PucR C-terminal helix-turn-helix domain"/>
    <property type="match status" value="1"/>
</dbReference>
<evidence type="ECO:0000313" key="2">
    <source>
        <dbReference type="EMBL" id="MPM80618.1"/>
    </source>
</evidence>
<name>A0A645CUT1_9ZZZZ</name>
<dbReference type="AlphaFoldDB" id="A0A645CUT1"/>